<evidence type="ECO:0000256" key="3">
    <source>
        <dbReference type="ARBA" id="ARBA00022692"/>
    </source>
</evidence>
<evidence type="ECO:0000256" key="2">
    <source>
        <dbReference type="ARBA" id="ARBA00022475"/>
    </source>
</evidence>
<accession>A0A5D0U0R7</accession>
<protein>
    <submittedName>
        <fullName evidence="8">Branched-chain amino acid ABC transporter permease</fullName>
    </submittedName>
</protein>
<feature type="transmembrane region" description="Helical" evidence="7">
    <location>
        <begin position="209"/>
        <end position="228"/>
    </location>
</feature>
<evidence type="ECO:0000256" key="4">
    <source>
        <dbReference type="ARBA" id="ARBA00022989"/>
    </source>
</evidence>
<dbReference type="PANTHER" id="PTHR30482">
    <property type="entry name" value="HIGH-AFFINITY BRANCHED-CHAIN AMINO ACID TRANSPORT SYSTEM PERMEASE"/>
    <property type="match status" value="1"/>
</dbReference>
<evidence type="ECO:0000313" key="8">
    <source>
        <dbReference type="EMBL" id="TYC11182.1"/>
    </source>
</evidence>
<keyword evidence="9" id="KW-1185">Reference proteome</keyword>
<feature type="transmembrane region" description="Helical" evidence="7">
    <location>
        <begin position="77"/>
        <end position="95"/>
    </location>
</feature>
<feature type="region of interest" description="Disordered" evidence="6">
    <location>
        <begin position="377"/>
        <end position="420"/>
    </location>
</feature>
<feature type="transmembrane region" description="Helical" evidence="7">
    <location>
        <begin position="292"/>
        <end position="318"/>
    </location>
</feature>
<dbReference type="OrthoDB" id="9814461at2"/>
<feature type="compositionally biased region" description="Pro residues" evidence="6">
    <location>
        <begin position="1"/>
        <end position="19"/>
    </location>
</feature>
<dbReference type="InterPro" id="IPR001851">
    <property type="entry name" value="ABC_transp_permease"/>
</dbReference>
<feature type="transmembrane region" description="Helical" evidence="7">
    <location>
        <begin position="51"/>
        <end position="71"/>
    </location>
</feature>
<feature type="transmembrane region" description="Helical" evidence="7">
    <location>
        <begin position="260"/>
        <end position="280"/>
    </location>
</feature>
<dbReference type="EMBL" id="VSFF01000011">
    <property type="protein sequence ID" value="TYC11182.1"/>
    <property type="molecule type" value="Genomic_DNA"/>
</dbReference>
<sequence>MTGPRPDPQTPDPQTPDPETPGARVTGAQATGAQATGARAGARRSVLARSAPAVVCSLLVLAVSGLALLGSETTQRTATQMLVMGVITVGTYIYVGNSGVLSFGHVVFVGVGAYTTALTTLPRGLKQALLPALPGWLAELELGLPAALLVSGVLSVLVAAVFALLTLRLDGMAAGIASLALLISVNVVISNWDAVTRGSQGIVGIPADLTIGTAVPWLIGAIVVALTYQSSRSGFRLRASREDPVAAAALGIRIRRDRSVALVISAFVCGVGGGLYARFLGALTPGDVYLQLTLLTLLMLIVGGIRSLSGAVVGTIFISVLAELLRRIEAGGGVGPVEISPHPGVQQLILALTLLLTLLLRPGGITSGRELGFAPSGWLGGRRKGPRPGTAVDEPATRSDAAPPRAGRDNVPAAKQGHPQ</sequence>
<reference evidence="8 9" key="1">
    <citation type="submission" date="2019-08" db="EMBL/GenBank/DDBJ databases">
        <title>Actinomadura sp. nov. CYP1-5 isolated from mountain soil.</title>
        <authorList>
            <person name="Songsumanus A."/>
            <person name="Kuncharoen N."/>
            <person name="Kudo T."/>
            <person name="Yuki M."/>
            <person name="Igarashi Y."/>
            <person name="Tanasupawat S."/>
        </authorList>
    </citation>
    <scope>NUCLEOTIDE SEQUENCE [LARGE SCALE GENOMIC DNA]</scope>
    <source>
        <strain evidence="8 9">GKU157</strain>
    </source>
</reference>
<gene>
    <name evidence="8" type="ORF">FXF65_30010</name>
</gene>
<comment type="caution">
    <text evidence="8">The sequence shown here is derived from an EMBL/GenBank/DDBJ whole genome shotgun (WGS) entry which is preliminary data.</text>
</comment>
<feature type="transmembrane region" description="Helical" evidence="7">
    <location>
        <begin position="172"/>
        <end position="189"/>
    </location>
</feature>
<dbReference type="GO" id="GO:0015658">
    <property type="term" value="F:branched-chain amino acid transmembrane transporter activity"/>
    <property type="evidence" value="ECO:0007669"/>
    <property type="project" value="InterPro"/>
</dbReference>
<feature type="transmembrane region" description="Helical" evidence="7">
    <location>
        <begin position="142"/>
        <end position="165"/>
    </location>
</feature>
<keyword evidence="3 7" id="KW-0812">Transmembrane</keyword>
<feature type="transmembrane region" description="Helical" evidence="7">
    <location>
        <begin position="102"/>
        <end position="122"/>
    </location>
</feature>
<evidence type="ECO:0000256" key="1">
    <source>
        <dbReference type="ARBA" id="ARBA00004651"/>
    </source>
</evidence>
<dbReference type="GO" id="GO:0005886">
    <property type="term" value="C:plasma membrane"/>
    <property type="evidence" value="ECO:0007669"/>
    <property type="project" value="UniProtKB-SubCell"/>
</dbReference>
<proteinExistence type="predicted"/>
<dbReference type="InterPro" id="IPR043428">
    <property type="entry name" value="LivM-like"/>
</dbReference>
<dbReference type="Pfam" id="PF02653">
    <property type="entry name" value="BPD_transp_2"/>
    <property type="match status" value="1"/>
</dbReference>
<evidence type="ECO:0000256" key="6">
    <source>
        <dbReference type="SAM" id="MobiDB-lite"/>
    </source>
</evidence>
<dbReference type="CDD" id="cd06581">
    <property type="entry name" value="TM_PBP1_LivM_like"/>
    <property type="match status" value="1"/>
</dbReference>
<keyword evidence="2" id="KW-1003">Cell membrane</keyword>
<name>A0A5D0U0R7_9ACTN</name>
<evidence type="ECO:0000256" key="7">
    <source>
        <dbReference type="SAM" id="Phobius"/>
    </source>
</evidence>
<dbReference type="AlphaFoldDB" id="A0A5D0U0R7"/>
<feature type="region of interest" description="Disordered" evidence="6">
    <location>
        <begin position="1"/>
        <end position="37"/>
    </location>
</feature>
<dbReference type="Proteomes" id="UP000322634">
    <property type="component" value="Unassembled WGS sequence"/>
</dbReference>
<feature type="compositionally biased region" description="Low complexity" evidence="6">
    <location>
        <begin position="20"/>
        <end position="37"/>
    </location>
</feature>
<organism evidence="8 9">
    <name type="scientific">Actinomadura syzygii</name>
    <dbReference type="NCBI Taxonomy" id="1427538"/>
    <lineage>
        <taxon>Bacteria</taxon>
        <taxon>Bacillati</taxon>
        <taxon>Actinomycetota</taxon>
        <taxon>Actinomycetes</taxon>
        <taxon>Streptosporangiales</taxon>
        <taxon>Thermomonosporaceae</taxon>
        <taxon>Actinomadura</taxon>
    </lineage>
</organism>
<comment type="subcellular location">
    <subcellularLocation>
        <location evidence="1">Cell membrane</location>
        <topology evidence="1">Multi-pass membrane protein</topology>
    </subcellularLocation>
</comment>
<evidence type="ECO:0000313" key="9">
    <source>
        <dbReference type="Proteomes" id="UP000322634"/>
    </source>
</evidence>
<keyword evidence="5 7" id="KW-0472">Membrane</keyword>
<keyword evidence="4 7" id="KW-1133">Transmembrane helix</keyword>
<evidence type="ECO:0000256" key="5">
    <source>
        <dbReference type="ARBA" id="ARBA00023136"/>
    </source>
</evidence>
<dbReference type="RefSeq" id="WP_148353390.1">
    <property type="nucleotide sequence ID" value="NZ_JBHSBF010000030.1"/>
</dbReference>
<dbReference type="PANTHER" id="PTHR30482:SF20">
    <property type="entry name" value="HIGH-AFFINITY BRANCHED-CHAIN AMINO ACID TRANSPORT SYSTEM PERMEASE PROTEIN LIVM"/>
    <property type="match status" value="1"/>
</dbReference>